<evidence type="ECO:0000256" key="3">
    <source>
        <dbReference type="ARBA" id="ARBA00023224"/>
    </source>
</evidence>
<evidence type="ECO:0000259" key="6">
    <source>
        <dbReference type="SMART" id="SM00148"/>
    </source>
</evidence>
<dbReference type="AlphaFoldDB" id="A0A9W9YMC5"/>
<dbReference type="GO" id="GO:0005737">
    <property type="term" value="C:cytoplasm"/>
    <property type="evidence" value="ECO:0007669"/>
    <property type="project" value="UniProtKB-SubCell"/>
</dbReference>
<dbReference type="EC" id="3.1.4.11" evidence="4"/>
<dbReference type="Gene3D" id="3.20.20.190">
    <property type="entry name" value="Phosphatidylinositol (PI) phosphodiesterase"/>
    <property type="match status" value="2"/>
</dbReference>
<dbReference type="SMART" id="SM00148">
    <property type="entry name" value="PLCXc"/>
    <property type="match status" value="1"/>
</dbReference>
<keyword evidence="2" id="KW-0963">Cytoplasm</keyword>
<dbReference type="PANTHER" id="PTHR10336">
    <property type="entry name" value="PHOSPHOINOSITIDE-SPECIFIC PHOSPHOLIPASE C FAMILY PROTEIN"/>
    <property type="match status" value="1"/>
</dbReference>
<evidence type="ECO:0000313" key="7">
    <source>
        <dbReference type="EMBL" id="KAJ7357756.1"/>
    </source>
</evidence>
<dbReference type="PRINTS" id="PR00390">
    <property type="entry name" value="PHPHLIPASEC"/>
</dbReference>
<keyword evidence="8" id="KW-1185">Reference proteome</keyword>
<evidence type="ECO:0000256" key="1">
    <source>
        <dbReference type="ARBA" id="ARBA00004496"/>
    </source>
</evidence>
<gene>
    <name evidence="7" type="ORF">OS493_023230</name>
</gene>
<dbReference type="InterPro" id="IPR000909">
    <property type="entry name" value="PLipase_C_PInositol-sp_X_dom"/>
</dbReference>
<dbReference type="Pfam" id="PF00388">
    <property type="entry name" value="PI-PLC-X"/>
    <property type="match status" value="1"/>
</dbReference>
<dbReference type="PANTHER" id="PTHR10336:SF209">
    <property type="entry name" value="PHOSPHOINOSITIDE PHOSPHOLIPASE C"/>
    <property type="match status" value="1"/>
</dbReference>
<comment type="caution">
    <text evidence="7">The sequence shown here is derived from an EMBL/GenBank/DDBJ whole genome shotgun (WGS) entry which is preliminary data.</text>
</comment>
<dbReference type="SUPFAM" id="SSF51695">
    <property type="entry name" value="PLC-like phosphodiesterases"/>
    <property type="match status" value="1"/>
</dbReference>
<organism evidence="7 8">
    <name type="scientific">Desmophyllum pertusum</name>
    <dbReference type="NCBI Taxonomy" id="174260"/>
    <lineage>
        <taxon>Eukaryota</taxon>
        <taxon>Metazoa</taxon>
        <taxon>Cnidaria</taxon>
        <taxon>Anthozoa</taxon>
        <taxon>Hexacorallia</taxon>
        <taxon>Scleractinia</taxon>
        <taxon>Caryophylliina</taxon>
        <taxon>Caryophylliidae</taxon>
        <taxon>Desmophyllum</taxon>
    </lineage>
</organism>
<comment type="subcellular location">
    <subcellularLocation>
        <location evidence="1">Cytoplasm</location>
    </subcellularLocation>
</comment>
<dbReference type="SUPFAM" id="SSF47473">
    <property type="entry name" value="EF-hand"/>
    <property type="match status" value="1"/>
</dbReference>
<dbReference type="Gene3D" id="1.10.238.10">
    <property type="entry name" value="EF-hand"/>
    <property type="match status" value="1"/>
</dbReference>
<dbReference type="GO" id="GO:0004435">
    <property type="term" value="F:phosphatidylinositol-4,5-bisphosphate phospholipase C activity"/>
    <property type="evidence" value="ECO:0007669"/>
    <property type="project" value="UniProtKB-EC"/>
</dbReference>
<name>A0A9W9YMC5_9CNID</name>
<dbReference type="InterPro" id="IPR011992">
    <property type="entry name" value="EF-hand-dom_pair"/>
</dbReference>
<dbReference type="Pfam" id="PF09279">
    <property type="entry name" value="EF-hand_like"/>
    <property type="match status" value="1"/>
</dbReference>
<keyword evidence="4" id="KW-0443">Lipid metabolism</keyword>
<protein>
    <recommendedName>
        <fullName evidence="4">Phosphoinositide phospholipase C</fullName>
        <ecNumber evidence="4">3.1.4.11</ecNumber>
    </recommendedName>
</protein>
<evidence type="ECO:0000256" key="2">
    <source>
        <dbReference type="ARBA" id="ARBA00022490"/>
    </source>
</evidence>
<feature type="domain" description="Phosphatidylinositol-specific phospholipase C X" evidence="6">
    <location>
        <begin position="106"/>
        <end position="222"/>
    </location>
</feature>
<comment type="catalytic activity">
    <reaction evidence="4">
        <text>a 1,2-diacyl-sn-glycero-3-phospho-(1D-myo-inositol-4,5-bisphosphate) + H2O = 1D-myo-inositol 1,4,5-trisphosphate + a 1,2-diacyl-sn-glycerol + H(+)</text>
        <dbReference type="Rhea" id="RHEA:33179"/>
        <dbReference type="ChEBI" id="CHEBI:15377"/>
        <dbReference type="ChEBI" id="CHEBI:15378"/>
        <dbReference type="ChEBI" id="CHEBI:17815"/>
        <dbReference type="ChEBI" id="CHEBI:58456"/>
        <dbReference type="ChEBI" id="CHEBI:203600"/>
        <dbReference type="EC" id="3.1.4.11"/>
    </reaction>
</comment>
<proteinExistence type="predicted"/>
<evidence type="ECO:0000256" key="5">
    <source>
        <dbReference type="SAM" id="MobiDB-lite"/>
    </source>
</evidence>
<dbReference type="InterPro" id="IPR001192">
    <property type="entry name" value="PI-PLC_fam"/>
</dbReference>
<dbReference type="GO" id="GO:0016042">
    <property type="term" value="P:lipid catabolic process"/>
    <property type="evidence" value="ECO:0007669"/>
    <property type="project" value="UniProtKB-KW"/>
</dbReference>
<evidence type="ECO:0000256" key="4">
    <source>
        <dbReference type="RuleBase" id="RU361133"/>
    </source>
</evidence>
<keyword evidence="3" id="KW-0807">Transducer</keyword>
<dbReference type="EMBL" id="MU827318">
    <property type="protein sequence ID" value="KAJ7357756.1"/>
    <property type="molecule type" value="Genomic_DNA"/>
</dbReference>
<dbReference type="GO" id="GO:0035556">
    <property type="term" value="P:intracellular signal transduction"/>
    <property type="evidence" value="ECO:0007669"/>
    <property type="project" value="InterPro"/>
</dbReference>
<reference evidence="7" key="1">
    <citation type="submission" date="2023-01" db="EMBL/GenBank/DDBJ databases">
        <title>Genome assembly of the deep-sea coral Lophelia pertusa.</title>
        <authorList>
            <person name="Herrera S."/>
            <person name="Cordes E."/>
        </authorList>
    </citation>
    <scope>NUCLEOTIDE SEQUENCE</scope>
    <source>
        <strain evidence="7">USNM1676648</strain>
        <tissue evidence="7">Polyp</tissue>
    </source>
</reference>
<dbReference type="GO" id="GO:0005886">
    <property type="term" value="C:plasma membrane"/>
    <property type="evidence" value="ECO:0007669"/>
    <property type="project" value="TreeGrafter"/>
</dbReference>
<keyword evidence="4" id="KW-0378">Hydrolase</keyword>
<dbReference type="InterPro" id="IPR017946">
    <property type="entry name" value="PLC-like_Pdiesterase_TIM-brl"/>
</dbReference>
<sequence>MVTQALDKDEFTAFFKSISTRKEIVNLMKQYSTNGAHMTVEDFQSFLVSEQGMPDASNEYCLEMILSHEPTETGKKMREMGIDGLTNYLKSQDGDIFNPAHDEVYQDMSHPLTHYYVASSHNTYLLQDQLRGPSSVDAYINALKKGCRCVELDCWDGDNGEPIVYPVILSLENHCTLPNQKKIAELLEEILGDTLYKVSVDSEFTTFPSPEFFKNRILIKGKKLKAEQETDDDDEGDVTDEDEAADIDHEAAAAALEKTGEGAEGAASTSATPPVKRKKPKKEPLRRSFRAVGKVVRSAGKFKEETNEEKGGKKKKKQQLAKELSRCVNYVSSVGFKALNTQNKIVSGIYSYSSIRAVFN</sequence>
<keyword evidence="4" id="KW-0442">Lipid degradation</keyword>
<accession>A0A9W9YMC5</accession>
<dbReference type="OrthoDB" id="269822at2759"/>
<feature type="region of interest" description="Disordered" evidence="5">
    <location>
        <begin position="256"/>
        <end position="284"/>
    </location>
</feature>
<evidence type="ECO:0000313" key="8">
    <source>
        <dbReference type="Proteomes" id="UP001163046"/>
    </source>
</evidence>
<dbReference type="PROSITE" id="PS50007">
    <property type="entry name" value="PIPLC_X_DOMAIN"/>
    <property type="match status" value="1"/>
</dbReference>
<dbReference type="InterPro" id="IPR015359">
    <property type="entry name" value="PLC_EF-hand-like"/>
</dbReference>
<dbReference type="FunFam" id="1.10.238.10:FF:000005">
    <property type="entry name" value="Phosphoinositide phospholipase C"/>
    <property type="match status" value="1"/>
</dbReference>
<feature type="compositionally biased region" description="Low complexity" evidence="5">
    <location>
        <begin position="264"/>
        <end position="274"/>
    </location>
</feature>
<dbReference type="Proteomes" id="UP001163046">
    <property type="component" value="Unassembled WGS sequence"/>
</dbReference>